<evidence type="ECO:0008006" key="4">
    <source>
        <dbReference type="Google" id="ProtNLM"/>
    </source>
</evidence>
<evidence type="ECO:0000313" key="3">
    <source>
        <dbReference type="Proteomes" id="UP000004259"/>
    </source>
</evidence>
<accession>E9S9Z4</accession>
<feature type="transmembrane region" description="Helical" evidence="1">
    <location>
        <begin position="36"/>
        <end position="57"/>
    </location>
</feature>
<keyword evidence="1" id="KW-0812">Transmembrane</keyword>
<evidence type="ECO:0000313" key="2">
    <source>
        <dbReference type="EMBL" id="EGC03837.1"/>
    </source>
</evidence>
<keyword evidence="1" id="KW-1133">Transmembrane helix</keyword>
<name>E9S9Z4_RUMAL</name>
<dbReference type="OrthoDB" id="1823018at2"/>
<keyword evidence="3" id="KW-1185">Reference proteome</keyword>
<dbReference type="RefSeq" id="WP_002847778.1">
    <property type="nucleotide sequence ID" value="NZ_ADKM02000050.1"/>
</dbReference>
<proteinExistence type="predicted"/>
<sequence length="68" mass="7369">MEEKPRKIWSISLLVISIAALTINVCDLASVELPVIVKAVCAAVFAVGVPAAAYTTVRLFKLRKARKD</sequence>
<reference evidence="2 3" key="1">
    <citation type="submission" date="2011-02" db="EMBL/GenBank/DDBJ databases">
        <authorList>
            <person name="Nelson K.E."/>
            <person name="Sutton G."/>
            <person name="Torralba M."/>
            <person name="Durkin S."/>
            <person name="Harkins D."/>
            <person name="Montgomery R."/>
            <person name="Ziemer C."/>
            <person name="Klaassens E."/>
            <person name="Ocuiv P."/>
            <person name="Morrison M."/>
        </authorList>
    </citation>
    <scope>NUCLEOTIDE SEQUENCE [LARGE SCALE GENOMIC DNA]</scope>
    <source>
        <strain evidence="2 3">8</strain>
    </source>
</reference>
<keyword evidence="1" id="KW-0472">Membrane</keyword>
<dbReference type="AlphaFoldDB" id="E9S9Z4"/>
<gene>
    <name evidence="2" type="ORF">CUS_6445</name>
</gene>
<organism evidence="2 3">
    <name type="scientific">Ruminococcus albus 8</name>
    <dbReference type="NCBI Taxonomy" id="246199"/>
    <lineage>
        <taxon>Bacteria</taxon>
        <taxon>Bacillati</taxon>
        <taxon>Bacillota</taxon>
        <taxon>Clostridia</taxon>
        <taxon>Eubacteriales</taxon>
        <taxon>Oscillospiraceae</taxon>
        <taxon>Ruminococcus</taxon>
    </lineage>
</organism>
<comment type="caution">
    <text evidence="2">The sequence shown here is derived from an EMBL/GenBank/DDBJ whole genome shotgun (WGS) entry which is preliminary data.</text>
</comment>
<feature type="transmembrane region" description="Helical" evidence="1">
    <location>
        <begin position="12"/>
        <end position="30"/>
    </location>
</feature>
<dbReference type="STRING" id="246199.CUS_6445"/>
<dbReference type="EMBL" id="ADKM02000050">
    <property type="protein sequence ID" value="EGC03837.1"/>
    <property type="molecule type" value="Genomic_DNA"/>
</dbReference>
<protein>
    <recommendedName>
        <fullName evidence="4">Lipoprotein</fullName>
    </recommendedName>
</protein>
<evidence type="ECO:0000256" key="1">
    <source>
        <dbReference type="SAM" id="Phobius"/>
    </source>
</evidence>
<dbReference type="Proteomes" id="UP000004259">
    <property type="component" value="Unassembled WGS sequence"/>
</dbReference>